<feature type="transmembrane region" description="Helical" evidence="1">
    <location>
        <begin position="228"/>
        <end position="247"/>
    </location>
</feature>
<dbReference type="RefSeq" id="WP_319973552.1">
    <property type="nucleotide sequence ID" value="NZ_JAXAVU010000001.1"/>
</dbReference>
<sequence length="676" mass="75235">MNYPPGSHNFAQPGANVGQQNAVNYGDTAVHVEAIYHVNQGDPPEHRHNVARNFLAAGVAREAERLFGDLLREGQVTTQRAYYYALSVVSGRSCGEVGGELFKNVRDARKIAQSLPDDTWQDAFTVVWRLLHLVRGETATDRPGENVDDVLAAFGTLPPDRQEEITQHLATIQDGVTQASLEGAYAHRVVTQRMSNNRVQRAWKFFEAEPAPPRPFVAAETRPEQRHWLPVVFGGFAVVIGLLSSFTGTSLPGVLLALPVVAGGGVLLVHHGAQRLGATMWGQIRLSQVTPPPYQPEPRSPGHWVRTDFVQEIHRIVDSRFTEARPHVAGDWPTYTAGIRAHLKHRFVALYGNAQVPAGGVSWLARWHARKVAEGWSSNALFQTTVRSTERDTLLYRVGMGVAIAGLVVLTASGAIAAVIFLAPGFFFLVNGIMRIRGLQKMSALARAHDEHIFAAETQGYEDWLRVMADRPSDGEMARWLSMDKICLKNDLVRRNNLTTHDLVTHVVMTEGANGANRARVLHGPPRYSKYEVQIFLLTRSGVREMRVELDFLTAEARNERRNLFRYDALASASVTEVGLRATRGEGDGTREVEKLRSRKFRLTLVNGADITVVAENFRNADDAVLEDESELYLVALQTSGIDAALPVLEAVAAEGSDWIDREQERRERWSREWYE</sequence>
<proteinExistence type="predicted"/>
<name>A0ABU4URB2_9PSEU</name>
<reference evidence="2 3" key="2">
    <citation type="submission" date="2023-11" db="EMBL/GenBank/DDBJ databases">
        <authorList>
            <person name="Lara A.C."/>
            <person name="Chronakova A."/>
        </authorList>
    </citation>
    <scope>NUCLEOTIDE SEQUENCE [LARGE SCALE GENOMIC DNA]</scope>
    <source>
        <strain evidence="2 3">BCCO 10_0061</strain>
    </source>
</reference>
<protein>
    <submittedName>
        <fullName evidence="2">Uncharacterized protein</fullName>
    </submittedName>
</protein>
<comment type="caution">
    <text evidence="2">The sequence shown here is derived from an EMBL/GenBank/DDBJ whole genome shotgun (WGS) entry which is preliminary data.</text>
</comment>
<organism evidence="2 3">
    <name type="scientific">Lentzea sokolovensis</name>
    <dbReference type="NCBI Taxonomy" id="3095429"/>
    <lineage>
        <taxon>Bacteria</taxon>
        <taxon>Bacillati</taxon>
        <taxon>Actinomycetota</taxon>
        <taxon>Actinomycetes</taxon>
        <taxon>Pseudonocardiales</taxon>
        <taxon>Pseudonocardiaceae</taxon>
        <taxon>Lentzea</taxon>
    </lineage>
</organism>
<evidence type="ECO:0000256" key="1">
    <source>
        <dbReference type="SAM" id="Phobius"/>
    </source>
</evidence>
<keyword evidence="1" id="KW-0812">Transmembrane</keyword>
<feature type="transmembrane region" description="Helical" evidence="1">
    <location>
        <begin position="253"/>
        <end position="273"/>
    </location>
</feature>
<evidence type="ECO:0000313" key="2">
    <source>
        <dbReference type="EMBL" id="MDX8141245.1"/>
    </source>
</evidence>
<keyword evidence="3" id="KW-1185">Reference proteome</keyword>
<keyword evidence="1" id="KW-1133">Transmembrane helix</keyword>
<keyword evidence="1" id="KW-0472">Membrane</keyword>
<dbReference type="Proteomes" id="UP001285352">
    <property type="component" value="Unassembled WGS sequence"/>
</dbReference>
<dbReference type="EMBL" id="JAXAVU010000001">
    <property type="protein sequence ID" value="MDX8141245.1"/>
    <property type="molecule type" value="Genomic_DNA"/>
</dbReference>
<gene>
    <name evidence="2" type="ORF">SK854_03920</name>
</gene>
<evidence type="ECO:0000313" key="3">
    <source>
        <dbReference type="Proteomes" id="UP001285352"/>
    </source>
</evidence>
<reference evidence="2 3" key="1">
    <citation type="submission" date="2023-11" db="EMBL/GenBank/DDBJ databases">
        <title>Lentzea sokolovensis, sp. nov., Lentzea kristufkii, sp. nov., and Lentzea miocenensis, sp. nov., rare actinobacteria from Sokolov Coal Basin, Miocene lacustrine sediment, Czech Republic.</title>
        <authorList>
            <person name="Lara A."/>
            <person name="Kotroba L."/>
            <person name="Nouioui I."/>
            <person name="Neumann-Schaal M."/>
            <person name="Mast Y."/>
            <person name="Chronakova A."/>
        </authorList>
    </citation>
    <scope>NUCLEOTIDE SEQUENCE [LARGE SCALE GENOMIC DNA]</scope>
    <source>
        <strain evidence="2 3">BCCO 10_0061</strain>
    </source>
</reference>
<accession>A0ABU4URB2</accession>